<protein>
    <submittedName>
        <fullName evidence="2">Putative ChaB family protein</fullName>
    </submittedName>
</protein>
<dbReference type="InterPro" id="IPR009317">
    <property type="entry name" value="ChaB"/>
</dbReference>
<dbReference type="AlphaFoldDB" id="A0A6J4MA25"/>
<feature type="region of interest" description="Disordered" evidence="1">
    <location>
        <begin position="1"/>
        <end position="28"/>
    </location>
</feature>
<feature type="compositionally biased region" description="Basic and acidic residues" evidence="1">
    <location>
        <begin position="59"/>
        <end position="72"/>
    </location>
</feature>
<dbReference type="EMBL" id="CADCUH010000136">
    <property type="protein sequence ID" value="CAA9352409.1"/>
    <property type="molecule type" value="Genomic_DNA"/>
</dbReference>
<proteinExistence type="predicted"/>
<reference evidence="2" key="1">
    <citation type="submission" date="2020-02" db="EMBL/GenBank/DDBJ databases">
        <authorList>
            <person name="Meier V. D."/>
        </authorList>
    </citation>
    <scope>NUCLEOTIDE SEQUENCE</scope>
    <source>
        <strain evidence="2">AVDCRST_MAG36</strain>
    </source>
</reference>
<dbReference type="Pfam" id="PF06150">
    <property type="entry name" value="ChaB"/>
    <property type="match status" value="1"/>
</dbReference>
<dbReference type="InterPro" id="IPR037205">
    <property type="entry name" value="ChaB_sf"/>
</dbReference>
<organism evidence="2">
    <name type="scientific">uncultured Nocardioidaceae bacterium</name>
    <dbReference type="NCBI Taxonomy" id="253824"/>
    <lineage>
        <taxon>Bacteria</taxon>
        <taxon>Bacillati</taxon>
        <taxon>Actinomycetota</taxon>
        <taxon>Actinomycetes</taxon>
        <taxon>Propionibacteriales</taxon>
        <taxon>Nocardioidaceae</taxon>
        <taxon>environmental samples</taxon>
    </lineage>
</organism>
<sequence>MPKTTKSGKVDQDEIPSTLQRSDDKAQRTYAKTYDSAAETYGDGERAARTAFAAVKHSYEKVGDHWEPKDEQGPSDAQAAKDTSSGSAEGRRDTAGGVDANASKQHLYELAQRADVPGRSTMTKDELVEALDKANRRATAQARQD</sequence>
<evidence type="ECO:0000256" key="1">
    <source>
        <dbReference type="SAM" id="MobiDB-lite"/>
    </source>
</evidence>
<name>A0A6J4MA25_9ACTN</name>
<dbReference type="Gene3D" id="1.10.1740.70">
    <property type="entry name" value="ChaB"/>
    <property type="match status" value="1"/>
</dbReference>
<gene>
    <name evidence="2" type="ORF">AVDCRST_MAG36-2043</name>
</gene>
<feature type="region of interest" description="Disordered" evidence="1">
    <location>
        <begin position="59"/>
        <end position="127"/>
    </location>
</feature>
<evidence type="ECO:0000313" key="2">
    <source>
        <dbReference type="EMBL" id="CAA9352409.1"/>
    </source>
</evidence>
<dbReference type="SUPFAM" id="SSF140376">
    <property type="entry name" value="ChaB-like"/>
    <property type="match status" value="1"/>
</dbReference>
<accession>A0A6J4MA25</accession>